<gene>
    <name evidence="3" type="ORF">GGR00_003189</name>
</gene>
<proteinExistence type="inferred from homology"/>
<dbReference type="InterPro" id="IPR029052">
    <property type="entry name" value="Metallo-depent_PP-like"/>
</dbReference>
<comment type="similarity">
    <text evidence="1">Belongs to the metallophosphoesterase superfamily. YfcE family.</text>
</comment>
<dbReference type="RefSeq" id="WP_184699942.1">
    <property type="nucleotide sequence ID" value="NZ_BAABEG010000001.1"/>
</dbReference>
<dbReference type="InterPro" id="IPR050126">
    <property type="entry name" value="Ap4A_hydrolase"/>
</dbReference>
<evidence type="ECO:0000313" key="3">
    <source>
        <dbReference type="EMBL" id="MBB6355387.1"/>
    </source>
</evidence>
<dbReference type="Pfam" id="PF12850">
    <property type="entry name" value="Metallophos_2"/>
    <property type="match status" value="1"/>
</dbReference>
<dbReference type="SUPFAM" id="SSF56300">
    <property type="entry name" value="Metallo-dependent phosphatases"/>
    <property type="match status" value="1"/>
</dbReference>
<comment type="caution">
    <text evidence="3">The sequence shown here is derived from an EMBL/GenBank/DDBJ whole genome shotgun (WGS) entry which is preliminary data.</text>
</comment>
<name>A0A7X0F936_9HYPH</name>
<evidence type="ECO:0000259" key="2">
    <source>
        <dbReference type="Pfam" id="PF12850"/>
    </source>
</evidence>
<dbReference type="Gene3D" id="3.60.21.10">
    <property type="match status" value="1"/>
</dbReference>
<sequence length="246" mass="25799">MRIAAIADVHGNALALEAVIAHIQASSVDLVVNLGDLVSGPFDPARSADMQIALDCPTVAGNHERQLLAGDTGFSDAFARPRLTDAHFQWIAGLPATLELADGEVFACHGSSAGGDLEYLLEDVSSGRPMLDRQEAILPRLAGIGRARVVLCGHTHIPRIATSGGVLIVNPGSVGMPGYRDTSPVPHVMEAGTPHARYAIVEKLAGGWAAELRAVPYDFEAAARQAEQAGRDAVAYSVRTGRMPPA</sequence>
<evidence type="ECO:0000256" key="1">
    <source>
        <dbReference type="ARBA" id="ARBA00008950"/>
    </source>
</evidence>
<dbReference type="InterPro" id="IPR024654">
    <property type="entry name" value="Calcineurin-like_PHP_lpxH"/>
</dbReference>
<dbReference type="GO" id="GO:0016791">
    <property type="term" value="F:phosphatase activity"/>
    <property type="evidence" value="ECO:0007669"/>
    <property type="project" value="TreeGrafter"/>
</dbReference>
<dbReference type="PIRSF" id="PIRSF000883">
    <property type="entry name" value="Pesterase_MJ0912"/>
    <property type="match status" value="1"/>
</dbReference>
<accession>A0A7X0F936</accession>
<reference evidence="3 4" key="1">
    <citation type="submission" date="2020-08" db="EMBL/GenBank/DDBJ databases">
        <title>Genomic Encyclopedia of Type Strains, Phase IV (KMG-IV): sequencing the most valuable type-strain genomes for metagenomic binning, comparative biology and taxonomic classification.</title>
        <authorList>
            <person name="Goeker M."/>
        </authorList>
    </citation>
    <scope>NUCLEOTIDE SEQUENCE [LARGE SCALE GENOMIC DNA]</scope>
    <source>
        <strain evidence="3 4">DSM 7051</strain>
    </source>
</reference>
<protein>
    <submittedName>
        <fullName evidence="3">Putative phosphodiesterase</fullName>
    </submittedName>
</protein>
<dbReference type="AlphaFoldDB" id="A0A7X0F936"/>
<dbReference type="PANTHER" id="PTHR42850:SF2">
    <property type="entry name" value="BLL5683 PROTEIN"/>
    <property type="match status" value="1"/>
</dbReference>
<dbReference type="PANTHER" id="PTHR42850">
    <property type="entry name" value="METALLOPHOSPHOESTERASE"/>
    <property type="match status" value="1"/>
</dbReference>
<dbReference type="InterPro" id="IPR011152">
    <property type="entry name" value="Pesterase_MJ0912"/>
</dbReference>
<keyword evidence="4" id="KW-1185">Reference proteome</keyword>
<organism evidence="3 4">
    <name type="scientific">Aminobacter aganoensis</name>
    <dbReference type="NCBI Taxonomy" id="83264"/>
    <lineage>
        <taxon>Bacteria</taxon>
        <taxon>Pseudomonadati</taxon>
        <taxon>Pseudomonadota</taxon>
        <taxon>Alphaproteobacteria</taxon>
        <taxon>Hyphomicrobiales</taxon>
        <taxon>Phyllobacteriaceae</taxon>
        <taxon>Aminobacter</taxon>
    </lineage>
</organism>
<dbReference type="GO" id="GO:0005737">
    <property type="term" value="C:cytoplasm"/>
    <property type="evidence" value="ECO:0007669"/>
    <property type="project" value="TreeGrafter"/>
</dbReference>
<dbReference type="Proteomes" id="UP000536262">
    <property type="component" value="Unassembled WGS sequence"/>
</dbReference>
<feature type="domain" description="Calcineurin-like phosphoesterase" evidence="2">
    <location>
        <begin position="1"/>
        <end position="180"/>
    </location>
</feature>
<evidence type="ECO:0000313" key="4">
    <source>
        <dbReference type="Proteomes" id="UP000536262"/>
    </source>
</evidence>
<dbReference type="EMBL" id="JACHOU010000007">
    <property type="protein sequence ID" value="MBB6355387.1"/>
    <property type="molecule type" value="Genomic_DNA"/>
</dbReference>